<dbReference type="PANTHER" id="PTHR31987">
    <property type="entry name" value="GLUTAMINASE A-RELATED"/>
    <property type="match status" value="1"/>
</dbReference>
<reference evidence="5" key="1">
    <citation type="submission" date="2022-06" db="EMBL/GenBank/DDBJ databases">
        <title>Novel species in genus Dyadobacter.</title>
        <authorList>
            <person name="Ma C."/>
        </authorList>
    </citation>
    <scope>NUCLEOTIDE SEQUENCE</scope>
    <source>
        <strain evidence="5">CY22</strain>
    </source>
</reference>
<keyword evidence="6" id="KW-1185">Reference proteome</keyword>
<sequence>MSKPWLLILFLFAAFSSFAQTFRPPAVPLITIDPYTSVWSFGNELNGSVTKHWTGKPHPMDGLIRVDGKTYRFMGAPTPEMKTILPTAKQAPYTAKFTTIKPDPNWWYKEGYNVSTWKQGPAPFGTKDRNDAMLRGGTEFPQEIWYRREFTLTAADFEKPTLNIFHDDDVQVFINGVPAFDCAPCYTGDYEFKPMSASARKSLKKGKNILAAYCKNGAGPGYIDIGLADEIAPKGADVIQLAKQTGFNMTATQTIYDFVAGPIQLKARFVAPLILKDLNLISRPLNYVVYDVASTDGKTHEVEILNAVSGLWAVNDASQQVAGKRGAPDGLLMLSLANTEPKLLGRKGDDVRIDWGRAFLSAPHRFVKSSGFGPSEEVIKMFAKSGFVTANQREAANADTRSMAYVLAFDSKIGSQSQSVHAIIGYDDEYSVQYFGQNLRPWWNKEGNKTIENELQNAETDFAKIMKECEATDEMIYQDALKAGGKQYADLCVLAYRQAISAHKLVADPSGAPLFLSKENFSNGSIGTVDITYPSAPLFLLYNPTLLKGMMEPIFYYSESGKWTKPFAAHDVGTYPLANGQTYGEDMPVEESGNMLTLTYAICKAENNIDFPKKHWKVLTTWANYLKKEGFDPANQLCTDDFAGHLARNANLSIKAIMGLASYAKMAEQLGDTKEATEVNALVKEFAQKWMQLADSGDHYALTFDNKNSWSQKYNLVWDDLLNLNVFPKTVAEKEIKYYLTKQKPFGLPLDSRKTYTKSDWIIWTATLATNQQDFEALVKPVYKYAMETPDRIPLSDWHETVDGKSVGFRARSVVGGYWMKFLGDRWK</sequence>
<organism evidence="5 6">
    <name type="scientific">Dyadobacter chenhuakuii</name>
    <dbReference type="NCBI Taxonomy" id="2909339"/>
    <lineage>
        <taxon>Bacteria</taxon>
        <taxon>Pseudomonadati</taxon>
        <taxon>Bacteroidota</taxon>
        <taxon>Cytophagia</taxon>
        <taxon>Cytophagales</taxon>
        <taxon>Spirosomataceae</taxon>
        <taxon>Dyadobacter</taxon>
    </lineage>
</organism>
<evidence type="ECO:0000313" key="6">
    <source>
        <dbReference type="Proteomes" id="UP001055420"/>
    </source>
</evidence>
<dbReference type="InterPro" id="IPR032514">
    <property type="entry name" value="GtaA_central"/>
</dbReference>
<dbReference type="PANTHER" id="PTHR31987:SF1">
    <property type="entry name" value="GLUTAMINASE A"/>
    <property type="match status" value="1"/>
</dbReference>
<dbReference type="InterPro" id="IPR033433">
    <property type="entry name" value="GtaA_N"/>
</dbReference>
<dbReference type="SUPFAM" id="SSF48208">
    <property type="entry name" value="Six-hairpin glycosidases"/>
    <property type="match status" value="1"/>
</dbReference>
<dbReference type="InterPro" id="IPR052743">
    <property type="entry name" value="Glutaminase_GtaA"/>
</dbReference>
<dbReference type="EMBL" id="CP098805">
    <property type="protein sequence ID" value="USJ29497.1"/>
    <property type="molecule type" value="Genomic_DNA"/>
</dbReference>
<feature type="domain" description="DUF4964" evidence="2">
    <location>
        <begin position="20"/>
        <end position="86"/>
    </location>
</feature>
<dbReference type="InterPro" id="IPR032515">
    <property type="entry name" value="DUF4964"/>
</dbReference>
<feature type="chain" id="PRO_5047075986" evidence="1">
    <location>
        <begin position="20"/>
        <end position="828"/>
    </location>
</feature>
<feature type="domain" description="Glutaminase A central" evidence="3">
    <location>
        <begin position="485"/>
        <end position="821"/>
    </location>
</feature>
<dbReference type="SUPFAM" id="SSF49785">
    <property type="entry name" value="Galactose-binding domain-like"/>
    <property type="match status" value="1"/>
</dbReference>
<evidence type="ECO:0000259" key="4">
    <source>
        <dbReference type="Pfam" id="PF17168"/>
    </source>
</evidence>
<feature type="domain" description="Glutaminase A N-terminal" evidence="4">
    <location>
        <begin position="252"/>
        <end position="479"/>
    </location>
</feature>
<accession>A0ABY4XGE9</accession>
<evidence type="ECO:0000259" key="2">
    <source>
        <dbReference type="Pfam" id="PF16334"/>
    </source>
</evidence>
<dbReference type="RefSeq" id="WP_235165284.1">
    <property type="nucleotide sequence ID" value="NZ_CP098805.1"/>
</dbReference>
<dbReference type="Pfam" id="PF17168">
    <property type="entry name" value="DUF5127"/>
    <property type="match status" value="1"/>
</dbReference>
<dbReference type="InterPro" id="IPR008928">
    <property type="entry name" value="6-hairpin_glycosidase_sf"/>
</dbReference>
<evidence type="ECO:0000256" key="1">
    <source>
        <dbReference type="SAM" id="SignalP"/>
    </source>
</evidence>
<proteinExistence type="predicted"/>
<gene>
    <name evidence="5" type="ORF">NFI80_16615</name>
</gene>
<dbReference type="Gene3D" id="2.60.120.260">
    <property type="entry name" value="Galactose-binding domain-like"/>
    <property type="match status" value="1"/>
</dbReference>
<evidence type="ECO:0000259" key="3">
    <source>
        <dbReference type="Pfam" id="PF16335"/>
    </source>
</evidence>
<name>A0ABY4XGE9_9BACT</name>
<dbReference type="Pfam" id="PF16334">
    <property type="entry name" value="DUF4964"/>
    <property type="match status" value="1"/>
</dbReference>
<protein>
    <submittedName>
        <fullName evidence="5">DUF4965 domain-containing protein</fullName>
    </submittedName>
</protein>
<dbReference type="Proteomes" id="UP001055420">
    <property type="component" value="Chromosome"/>
</dbReference>
<dbReference type="Pfam" id="PF16335">
    <property type="entry name" value="GtaA_6_Hairpin"/>
    <property type="match status" value="1"/>
</dbReference>
<evidence type="ECO:0000313" key="5">
    <source>
        <dbReference type="EMBL" id="USJ29497.1"/>
    </source>
</evidence>
<feature type="signal peptide" evidence="1">
    <location>
        <begin position="1"/>
        <end position="19"/>
    </location>
</feature>
<dbReference type="InterPro" id="IPR008979">
    <property type="entry name" value="Galactose-bd-like_sf"/>
</dbReference>
<keyword evidence="1" id="KW-0732">Signal</keyword>